<proteinExistence type="predicted"/>
<keyword evidence="2" id="KW-1185">Reference proteome</keyword>
<dbReference type="Gramene" id="KJB11871">
    <property type="protein sequence ID" value="KJB11871"/>
    <property type="gene ID" value="B456_002G252000"/>
</dbReference>
<evidence type="ECO:0000313" key="2">
    <source>
        <dbReference type="Proteomes" id="UP000032304"/>
    </source>
</evidence>
<name>A0A0D2Q582_GOSRA</name>
<gene>
    <name evidence="1" type="ORF">B456_002G252000</name>
</gene>
<dbReference type="EMBL" id="CM001741">
    <property type="protein sequence ID" value="KJB11871.1"/>
    <property type="molecule type" value="Genomic_DNA"/>
</dbReference>
<evidence type="ECO:0000313" key="1">
    <source>
        <dbReference type="EMBL" id="KJB11871.1"/>
    </source>
</evidence>
<protein>
    <submittedName>
        <fullName evidence="1">Uncharacterized protein</fullName>
    </submittedName>
</protein>
<accession>A0A0D2Q582</accession>
<organism evidence="1 2">
    <name type="scientific">Gossypium raimondii</name>
    <name type="common">Peruvian cotton</name>
    <name type="synonym">Gossypium klotzschianum subsp. raimondii</name>
    <dbReference type="NCBI Taxonomy" id="29730"/>
    <lineage>
        <taxon>Eukaryota</taxon>
        <taxon>Viridiplantae</taxon>
        <taxon>Streptophyta</taxon>
        <taxon>Embryophyta</taxon>
        <taxon>Tracheophyta</taxon>
        <taxon>Spermatophyta</taxon>
        <taxon>Magnoliopsida</taxon>
        <taxon>eudicotyledons</taxon>
        <taxon>Gunneridae</taxon>
        <taxon>Pentapetalae</taxon>
        <taxon>rosids</taxon>
        <taxon>malvids</taxon>
        <taxon>Malvales</taxon>
        <taxon>Malvaceae</taxon>
        <taxon>Malvoideae</taxon>
        <taxon>Gossypium</taxon>
    </lineage>
</organism>
<sequence>MPARGRRKHREIMEDLPQRYAEAIDPCLSEEEDGETLQGEALEVKNKTRLQEENIIALVNYVLTFFFFC</sequence>
<dbReference type="AlphaFoldDB" id="A0A0D2Q582"/>
<dbReference type="Proteomes" id="UP000032304">
    <property type="component" value="Chromosome 2"/>
</dbReference>
<reference evidence="1 2" key="1">
    <citation type="journal article" date="2012" name="Nature">
        <title>Repeated polyploidization of Gossypium genomes and the evolution of spinnable cotton fibres.</title>
        <authorList>
            <person name="Paterson A.H."/>
            <person name="Wendel J.F."/>
            <person name="Gundlach H."/>
            <person name="Guo H."/>
            <person name="Jenkins J."/>
            <person name="Jin D."/>
            <person name="Llewellyn D."/>
            <person name="Showmaker K.C."/>
            <person name="Shu S."/>
            <person name="Udall J."/>
            <person name="Yoo M.J."/>
            <person name="Byers R."/>
            <person name="Chen W."/>
            <person name="Doron-Faigenboim A."/>
            <person name="Duke M.V."/>
            <person name="Gong L."/>
            <person name="Grimwood J."/>
            <person name="Grover C."/>
            <person name="Grupp K."/>
            <person name="Hu G."/>
            <person name="Lee T.H."/>
            <person name="Li J."/>
            <person name="Lin L."/>
            <person name="Liu T."/>
            <person name="Marler B.S."/>
            <person name="Page J.T."/>
            <person name="Roberts A.W."/>
            <person name="Romanel E."/>
            <person name="Sanders W.S."/>
            <person name="Szadkowski E."/>
            <person name="Tan X."/>
            <person name="Tang H."/>
            <person name="Xu C."/>
            <person name="Wang J."/>
            <person name="Wang Z."/>
            <person name="Zhang D."/>
            <person name="Zhang L."/>
            <person name="Ashrafi H."/>
            <person name="Bedon F."/>
            <person name="Bowers J.E."/>
            <person name="Brubaker C.L."/>
            <person name="Chee P.W."/>
            <person name="Das S."/>
            <person name="Gingle A.R."/>
            <person name="Haigler C.H."/>
            <person name="Harker D."/>
            <person name="Hoffmann L.V."/>
            <person name="Hovav R."/>
            <person name="Jones D.C."/>
            <person name="Lemke C."/>
            <person name="Mansoor S."/>
            <person name="ur Rahman M."/>
            <person name="Rainville L.N."/>
            <person name="Rambani A."/>
            <person name="Reddy U.K."/>
            <person name="Rong J.K."/>
            <person name="Saranga Y."/>
            <person name="Scheffler B.E."/>
            <person name="Scheffler J.A."/>
            <person name="Stelly D.M."/>
            <person name="Triplett B.A."/>
            <person name="Van Deynze A."/>
            <person name="Vaslin M.F."/>
            <person name="Waghmare V.N."/>
            <person name="Walford S.A."/>
            <person name="Wright R.J."/>
            <person name="Zaki E.A."/>
            <person name="Zhang T."/>
            <person name="Dennis E.S."/>
            <person name="Mayer K.F."/>
            <person name="Peterson D.G."/>
            <person name="Rokhsar D.S."/>
            <person name="Wang X."/>
            <person name="Schmutz J."/>
        </authorList>
    </citation>
    <scope>NUCLEOTIDE SEQUENCE [LARGE SCALE GENOMIC DNA]</scope>
</reference>